<dbReference type="Proteomes" id="UP000182241">
    <property type="component" value="Unassembled WGS sequence"/>
</dbReference>
<dbReference type="AlphaFoldDB" id="A0A1H4UXM2"/>
<dbReference type="EMBL" id="FNSA01000003">
    <property type="protein sequence ID" value="SEC73569.1"/>
    <property type="molecule type" value="Genomic_DNA"/>
</dbReference>
<reference evidence="2" key="1">
    <citation type="submission" date="2016-10" db="EMBL/GenBank/DDBJ databases">
        <authorList>
            <person name="Varghese N."/>
            <person name="Submissions S."/>
        </authorList>
    </citation>
    <scope>NUCLEOTIDE SEQUENCE [LARGE SCALE GENOMIC DNA]</scope>
    <source>
        <strain evidence="2">DSM 44234</strain>
    </source>
</reference>
<evidence type="ECO:0000313" key="1">
    <source>
        <dbReference type="EMBL" id="SEC73569.1"/>
    </source>
</evidence>
<dbReference type="OrthoDB" id="4762915at2"/>
<protein>
    <submittedName>
        <fullName evidence="1">Uncharacterized protein</fullName>
    </submittedName>
</protein>
<dbReference type="STRING" id="57704.SAMN04489793_3075"/>
<sequence>MSTVQQARAFLAANGNELTSVGEYYAGWTVVASTYSWFKHSTVYFDIVAADPDGELWQYTVGSNYEYGTDTTGDPIPVLAEVETKRVVTYRPRLIPREA</sequence>
<dbReference type="RefSeq" id="WP_068740231.1">
    <property type="nucleotide sequence ID" value="NZ_FNSA01000003.1"/>
</dbReference>
<keyword evidence="2" id="KW-1185">Reference proteome</keyword>
<organism evidence="1 2">
    <name type="scientific">Tsukamurella tyrosinosolvens</name>
    <dbReference type="NCBI Taxonomy" id="57704"/>
    <lineage>
        <taxon>Bacteria</taxon>
        <taxon>Bacillati</taxon>
        <taxon>Actinomycetota</taxon>
        <taxon>Actinomycetes</taxon>
        <taxon>Mycobacteriales</taxon>
        <taxon>Tsukamurellaceae</taxon>
        <taxon>Tsukamurella</taxon>
    </lineage>
</organism>
<name>A0A1H4UXM2_TSUTY</name>
<proteinExistence type="predicted"/>
<evidence type="ECO:0000313" key="2">
    <source>
        <dbReference type="Proteomes" id="UP000182241"/>
    </source>
</evidence>
<accession>A0A1H4UXM2</accession>
<gene>
    <name evidence="1" type="ORF">SAMN04489793_3075</name>
</gene>